<dbReference type="InterPro" id="IPR011324">
    <property type="entry name" value="Cytotoxic_necrot_fac-like_cat"/>
</dbReference>
<dbReference type="SUPFAM" id="SSF64438">
    <property type="entry name" value="CNF1/YfiH-like putative cysteine hydrolases"/>
    <property type="match status" value="1"/>
</dbReference>
<comment type="catalytic activity">
    <reaction evidence="11">
        <text>S-methyl-5'-thioadenosine + phosphate = 5-(methylsulfanyl)-alpha-D-ribose 1-phosphate + adenine</text>
        <dbReference type="Rhea" id="RHEA:11852"/>
        <dbReference type="ChEBI" id="CHEBI:16708"/>
        <dbReference type="ChEBI" id="CHEBI:17509"/>
        <dbReference type="ChEBI" id="CHEBI:43474"/>
        <dbReference type="ChEBI" id="CHEBI:58533"/>
        <dbReference type="EC" id="2.4.2.28"/>
    </reaction>
    <physiologicalReaction direction="left-to-right" evidence="11">
        <dbReference type="Rhea" id="RHEA:11853"/>
    </physiologicalReaction>
</comment>
<comment type="catalytic activity">
    <reaction evidence="10">
        <text>adenosine + phosphate = alpha-D-ribose 1-phosphate + adenine</text>
        <dbReference type="Rhea" id="RHEA:27642"/>
        <dbReference type="ChEBI" id="CHEBI:16335"/>
        <dbReference type="ChEBI" id="CHEBI:16708"/>
        <dbReference type="ChEBI" id="CHEBI:43474"/>
        <dbReference type="ChEBI" id="CHEBI:57720"/>
        <dbReference type="EC" id="2.4.2.1"/>
    </reaction>
    <physiologicalReaction direction="left-to-right" evidence="10">
        <dbReference type="Rhea" id="RHEA:27643"/>
    </physiologicalReaction>
</comment>
<evidence type="ECO:0000256" key="10">
    <source>
        <dbReference type="ARBA" id="ARBA00048968"/>
    </source>
</evidence>
<gene>
    <name evidence="13" type="ORF">CJ199_04405</name>
</gene>
<dbReference type="InterPro" id="IPR003730">
    <property type="entry name" value="Cu_polyphenol_OxRdtase"/>
</dbReference>
<accession>A0A2N6VRF1</accession>
<evidence type="ECO:0000256" key="4">
    <source>
        <dbReference type="ARBA" id="ARBA00022679"/>
    </source>
</evidence>
<evidence type="ECO:0000313" key="14">
    <source>
        <dbReference type="Proteomes" id="UP000235598"/>
    </source>
</evidence>
<evidence type="ECO:0000256" key="7">
    <source>
        <dbReference type="ARBA" id="ARBA00022833"/>
    </source>
</evidence>
<evidence type="ECO:0000256" key="5">
    <source>
        <dbReference type="ARBA" id="ARBA00022723"/>
    </source>
</evidence>
<comment type="caution">
    <text evidence="13">The sequence shown here is derived from an EMBL/GenBank/DDBJ whole genome shotgun (WGS) entry which is preliminary data.</text>
</comment>
<reference evidence="13 14" key="1">
    <citation type="submission" date="2017-09" db="EMBL/GenBank/DDBJ databases">
        <title>Bacterial strain isolated from the female urinary microbiota.</title>
        <authorList>
            <person name="Thomas-White K."/>
            <person name="Kumar N."/>
            <person name="Forster S."/>
            <person name="Putonti C."/>
            <person name="Lawley T."/>
            <person name="Wolfe A.J."/>
        </authorList>
    </citation>
    <scope>NUCLEOTIDE SEQUENCE [LARGE SCALE GENOMIC DNA]</scope>
    <source>
        <strain evidence="13 14">UMB1301</strain>
    </source>
</reference>
<evidence type="ECO:0000256" key="12">
    <source>
        <dbReference type="RuleBase" id="RU361274"/>
    </source>
</evidence>
<evidence type="ECO:0000256" key="6">
    <source>
        <dbReference type="ARBA" id="ARBA00022801"/>
    </source>
</evidence>
<dbReference type="OrthoDB" id="4279at2"/>
<organism evidence="13 14">
    <name type="scientific">Brevibacterium paucivorans</name>
    <dbReference type="NCBI Taxonomy" id="170994"/>
    <lineage>
        <taxon>Bacteria</taxon>
        <taxon>Bacillati</taxon>
        <taxon>Actinomycetota</taxon>
        <taxon>Actinomycetes</taxon>
        <taxon>Micrococcales</taxon>
        <taxon>Brevibacteriaceae</taxon>
        <taxon>Brevibacterium</taxon>
    </lineage>
</organism>
<evidence type="ECO:0000256" key="11">
    <source>
        <dbReference type="ARBA" id="ARBA00049893"/>
    </source>
</evidence>
<comment type="function">
    <text evidence="2">Purine nucleoside enzyme that catalyzes the phosphorolysis of adenosine and inosine nucleosides, yielding D-ribose 1-phosphate and the respective free bases, adenine and hypoxanthine. Also catalyzes the phosphorolysis of S-methyl-5'-thioadenosine into adenine and S-methyl-5-thio-alpha-D-ribose 1-phosphate. Also has adenosine deaminase activity.</text>
</comment>
<dbReference type="Pfam" id="PF02578">
    <property type="entry name" value="Cu-oxidase_4"/>
    <property type="match status" value="1"/>
</dbReference>
<sequence>MLYSRFVLPSSRTRAHVAFTDRWGGFSSTPFSTLNLALHVGDDDTDVAANRGVLANTLGLNPEALRFIDQVHGNRVIAWDADGAHDPHTGERAESVTADAHVTKTPGLGLVIMVADCVPVMFADPEVGVIGAAHAGRAGMVDGVVPATVAAMRELGASKIQVAIGPSICPRCYEVPADMRAQVSSVEPVTASVSRDGTPAVDVAAGVAEQAAREGCEIVDFSSTCTRESSDLFSYRKDSVTGRFGGLVWLEELTTHPRKDA</sequence>
<evidence type="ECO:0000256" key="1">
    <source>
        <dbReference type="ARBA" id="ARBA00000553"/>
    </source>
</evidence>
<dbReference type="AlphaFoldDB" id="A0A2N6VRF1"/>
<dbReference type="CDD" id="cd16833">
    <property type="entry name" value="YfiH"/>
    <property type="match status" value="1"/>
</dbReference>
<dbReference type="GO" id="GO:0016787">
    <property type="term" value="F:hydrolase activity"/>
    <property type="evidence" value="ECO:0007669"/>
    <property type="project" value="UniProtKB-KW"/>
</dbReference>
<dbReference type="RefSeq" id="WP_102238245.1">
    <property type="nucleotide sequence ID" value="NZ_PNHK01000001.1"/>
</dbReference>
<dbReference type="GO" id="GO:0005507">
    <property type="term" value="F:copper ion binding"/>
    <property type="evidence" value="ECO:0007669"/>
    <property type="project" value="TreeGrafter"/>
</dbReference>
<keyword evidence="4" id="KW-0808">Transferase</keyword>
<dbReference type="PANTHER" id="PTHR30616:SF2">
    <property type="entry name" value="PURINE NUCLEOSIDE PHOSPHORYLASE LACC1"/>
    <property type="match status" value="1"/>
</dbReference>
<comment type="similarity">
    <text evidence="3 12">Belongs to the purine nucleoside phosphorylase YfiH/LACC1 family.</text>
</comment>
<dbReference type="GO" id="GO:0017061">
    <property type="term" value="F:S-methyl-5-thioadenosine phosphorylase activity"/>
    <property type="evidence" value="ECO:0007669"/>
    <property type="project" value="UniProtKB-EC"/>
</dbReference>
<keyword evidence="5" id="KW-0479">Metal-binding</keyword>
<evidence type="ECO:0000256" key="3">
    <source>
        <dbReference type="ARBA" id="ARBA00007353"/>
    </source>
</evidence>
<comment type="catalytic activity">
    <reaction evidence="1">
        <text>inosine + phosphate = alpha-D-ribose 1-phosphate + hypoxanthine</text>
        <dbReference type="Rhea" id="RHEA:27646"/>
        <dbReference type="ChEBI" id="CHEBI:17368"/>
        <dbReference type="ChEBI" id="CHEBI:17596"/>
        <dbReference type="ChEBI" id="CHEBI:43474"/>
        <dbReference type="ChEBI" id="CHEBI:57720"/>
        <dbReference type="EC" id="2.4.2.1"/>
    </reaction>
    <physiologicalReaction direction="left-to-right" evidence="1">
        <dbReference type="Rhea" id="RHEA:27647"/>
    </physiologicalReaction>
</comment>
<comment type="catalytic activity">
    <reaction evidence="9">
        <text>adenosine + H2O + H(+) = inosine + NH4(+)</text>
        <dbReference type="Rhea" id="RHEA:24408"/>
        <dbReference type="ChEBI" id="CHEBI:15377"/>
        <dbReference type="ChEBI" id="CHEBI:15378"/>
        <dbReference type="ChEBI" id="CHEBI:16335"/>
        <dbReference type="ChEBI" id="CHEBI:17596"/>
        <dbReference type="ChEBI" id="CHEBI:28938"/>
        <dbReference type="EC" id="3.5.4.4"/>
    </reaction>
    <physiologicalReaction direction="left-to-right" evidence="9">
        <dbReference type="Rhea" id="RHEA:24409"/>
    </physiologicalReaction>
</comment>
<evidence type="ECO:0000256" key="9">
    <source>
        <dbReference type="ARBA" id="ARBA00047989"/>
    </source>
</evidence>
<evidence type="ECO:0000256" key="2">
    <source>
        <dbReference type="ARBA" id="ARBA00003215"/>
    </source>
</evidence>
<dbReference type="Proteomes" id="UP000235598">
    <property type="component" value="Unassembled WGS sequence"/>
</dbReference>
<keyword evidence="8" id="KW-0186">Copper</keyword>
<dbReference type="InterPro" id="IPR038371">
    <property type="entry name" value="Cu_polyphenol_OxRdtase_sf"/>
</dbReference>
<dbReference type="Gene3D" id="3.60.140.10">
    <property type="entry name" value="CNF1/YfiH-like putative cysteine hydrolases"/>
    <property type="match status" value="1"/>
</dbReference>
<proteinExistence type="inferred from homology"/>
<keyword evidence="7" id="KW-0862">Zinc</keyword>
<evidence type="ECO:0000313" key="13">
    <source>
        <dbReference type="EMBL" id="PMD06603.1"/>
    </source>
</evidence>
<name>A0A2N6VRF1_9MICO</name>
<evidence type="ECO:0000256" key="8">
    <source>
        <dbReference type="ARBA" id="ARBA00023008"/>
    </source>
</evidence>
<protein>
    <recommendedName>
        <fullName evidence="12">Purine nucleoside phosphorylase</fullName>
    </recommendedName>
</protein>
<keyword evidence="6" id="KW-0378">Hydrolase</keyword>
<dbReference type="NCBIfam" id="TIGR00726">
    <property type="entry name" value="peptidoglycan editing factor PgeF"/>
    <property type="match status" value="1"/>
</dbReference>
<dbReference type="PANTHER" id="PTHR30616">
    <property type="entry name" value="UNCHARACTERIZED PROTEIN YFIH"/>
    <property type="match status" value="1"/>
</dbReference>
<dbReference type="EMBL" id="PNHK01000001">
    <property type="protein sequence ID" value="PMD06603.1"/>
    <property type="molecule type" value="Genomic_DNA"/>
</dbReference>